<name>A0A6G1G156_9PEZI</name>
<evidence type="ECO:0000313" key="8">
    <source>
        <dbReference type="RefSeq" id="XP_033533292.1"/>
    </source>
</evidence>
<dbReference type="GO" id="GO:0016538">
    <property type="term" value="F:cyclin-dependent protein serine/threonine kinase regulator activity"/>
    <property type="evidence" value="ECO:0007669"/>
    <property type="project" value="InterPro"/>
</dbReference>
<dbReference type="SUPFAM" id="SSF47954">
    <property type="entry name" value="Cyclin-like"/>
    <property type="match status" value="2"/>
</dbReference>
<dbReference type="GeneID" id="54420183"/>
<feature type="compositionally biased region" description="Basic and acidic residues" evidence="4">
    <location>
        <begin position="390"/>
        <end position="401"/>
    </location>
</feature>
<dbReference type="SMART" id="SM00385">
    <property type="entry name" value="CYCLIN"/>
    <property type="match status" value="1"/>
</dbReference>
<dbReference type="Gene3D" id="1.10.472.10">
    <property type="entry name" value="Cyclin-like"/>
    <property type="match status" value="2"/>
</dbReference>
<comment type="similarity">
    <text evidence="1">Belongs to the cyclin family. Cyclin C subfamily.</text>
</comment>
<dbReference type="OrthoDB" id="4951845at2759"/>
<evidence type="ECO:0000256" key="1">
    <source>
        <dbReference type="ARBA" id="ARBA00008638"/>
    </source>
</evidence>
<reference evidence="8" key="2">
    <citation type="submission" date="2020-04" db="EMBL/GenBank/DDBJ databases">
        <authorList>
            <consortium name="NCBI Genome Project"/>
        </authorList>
    </citation>
    <scope>NUCLEOTIDE SEQUENCE</scope>
    <source>
        <strain evidence="8">CBS 781.70</strain>
    </source>
</reference>
<dbReference type="GO" id="GO:0006357">
    <property type="term" value="P:regulation of transcription by RNA polymerase II"/>
    <property type="evidence" value="ECO:0007669"/>
    <property type="project" value="InterPro"/>
</dbReference>
<reference evidence="8" key="3">
    <citation type="submission" date="2025-04" db="UniProtKB">
        <authorList>
            <consortium name="RefSeq"/>
        </authorList>
    </citation>
    <scope>IDENTIFICATION</scope>
    <source>
        <strain evidence="8">CBS 781.70</strain>
    </source>
</reference>
<evidence type="ECO:0000256" key="4">
    <source>
        <dbReference type="SAM" id="MobiDB-lite"/>
    </source>
</evidence>
<dbReference type="InterPro" id="IPR006671">
    <property type="entry name" value="Cyclin_N"/>
</dbReference>
<organism evidence="6">
    <name type="scientific">Eremomyces bilateralis CBS 781.70</name>
    <dbReference type="NCBI Taxonomy" id="1392243"/>
    <lineage>
        <taxon>Eukaryota</taxon>
        <taxon>Fungi</taxon>
        <taxon>Dikarya</taxon>
        <taxon>Ascomycota</taxon>
        <taxon>Pezizomycotina</taxon>
        <taxon>Dothideomycetes</taxon>
        <taxon>Dothideomycetes incertae sedis</taxon>
        <taxon>Eremomycetales</taxon>
        <taxon>Eremomycetaceae</taxon>
        <taxon>Eremomyces</taxon>
    </lineage>
</organism>
<dbReference type="AlphaFoldDB" id="A0A6G1G156"/>
<dbReference type="InterPro" id="IPR043198">
    <property type="entry name" value="Cyclin/Ssn8"/>
</dbReference>
<dbReference type="PANTHER" id="PTHR10026">
    <property type="entry name" value="CYCLIN"/>
    <property type="match status" value="1"/>
</dbReference>
<gene>
    <name evidence="6 8" type="ORF">P152DRAFT_459127</name>
</gene>
<evidence type="ECO:0000313" key="7">
    <source>
        <dbReference type="Proteomes" id="UP000504638"/>
    </source>
</evidence>
<dbReference type="RefSeq" id="XP_033533292.1">
    <property type="nucleotide sequence ID" value="XM_033679613.1"/>
</dbReference>
<dbReference type="Pfam" id="PF00134">
    <property type="entry name" value="Cyclin_N"/>
    <property type="match status" value="1"/>
</dbReference>
<feature type="region of interest" description="Disordered" evidence="4">
    <location>
        <begin position="378"/>
        <end position="411"/>
    </location>
</feature>
<evidence type="ECO:0000313" key="6">
    <source>
        <dbReference type="EMBL" id="KAF1811661.1"/>
    </source>
</evidence>
<keyword evidence="3" id="KW-0195">Cyclin</keyword>
<evidence type="ECO:0000256" key="2">
    <source>
        <dbReference type="ARBA" id="ARBA00014912"/>
    </source>
</evidence>
<protein>
    <recommendedName>
        <fullName evidence="2">RNA polymerase II holoenzyme cyclin-like subunit</fullName>
    </recommendedName>
</protein>
<proteinExistence type="inferred from homology"/>
<sequence length="411" mass="46436">MENPLPDPRPPGSGPDAIMVPAKHFYTEAQIQLRLQQIGMDEAKDMPARLQGISMLDDVRKALLMPQRTLNTAIQIFHRFRLLHAITVESGYVLIEVACACLLLAAKIEDTLKKPREIVCAAHNMGKASSEHINSDDPILEASSKNIVALERQMLEAIAFDFKFKSPQAITTKFGRKYCGFTKEDNQTSWHLAVDIYRTWGPLKHTYTDIALACCELAGRLLEKDMTVYETEHRAKLYGNYQCSRLIVLEILLDLIDLYQHHRNTTKWGQKYPPELWTSIQSSLESERAAANLPRYRLSPQEAENLAAARENREPRNFTNPGRPIGSQSQSAALMAAIGARSQTGTVRFLFNSEAAREEERVVSRFFEDVYEEVEVEIDSDGNEIPGTERPVKRSRLDRGSEMGPSGTRDE</sequence>
<dbReference type="InterPro" id="IPR013763">
    <property type="entry name" value="Cyclin-like_dom"/>
</dbReference>
<dbReference type="EMBL" id="ML975160">
    <property type="protein sequence ID" value="KAF1811661.1"/>
    <property type="molecule type" value="Genomic_DNA"/>
</dbReference>
<evidence type="ECO:0000256" key="3">
    <source>
        <dbReference type="RuleBase" id="RU000383"/>
    </source>
</evidence>
<feature type="region of interest" description="Disordered" evidence="4">
    <location>
        <begin position="307"/>
        <end position="328"/>
    </location>
</feature>
<dbReference type="Proteomes" id="UP000504638">
    <property type="component" value="Unplaced"/>
</dbReference>
<feature type="domain" description="Cyclin-like" evidence="5">
    <location>
        <begin position="54"/>
        <end position="156"/>
    </location>
</feature>
<evidence type="ECO:0000259" key="5">
    <source>
        <dbReference type="SMART" id="SM00385"/>
    </source>
</evidence>
<keyword evidence="7" id="KW-1185">Reference proteome</keyword>
<dbReference type="InterPro" id="IPR036915">
    <property type="entry name" value="Cyclin-like_sf"/>
</dbReference>
<reference evidence="6 8" key="1">
    <citation type="submission" date="2020-01" db="EMBL/GenBank/DDBJ databases">
        <authorList>
            <consortium name="DOE Joint Genome Institute"/>
            <person name="Haridas S."/>
            <person name="Albert R."/>
            <person name="Binder M."/>
            <person name="Bloem J."/>
            <person name="Labutti K."/>
            <person name="Salamov A."/>
            <person name="Andreopoulos B."/>
            <person name="Baker S.E."/>
            <person name="Barry K."/>
            <person name="Bills G."/>
            <person name="Bluhm B.H."/>
            <person name="Cannon C."/>
            <person name="Castanera R."/>
            <person name="Culley D.E."/>
            <person name="Daum C."/>
            <person name="Ezra D."/>
            <person name="Gonzalez J.B."/>
            <person name="Henrissat B."/>
            <person name="Kuo A."/>
            <person name="Liang C."/>
            <person name="Lipzen A."/>
            <person name="Lutzoni F."/>
            <person name="Magnuson J."/>
            <person name="Mondo S."/>
            <person name="Nolan M."/>
            <person name="Ohm R."/>
            <person name="Pangilinan J."/>
            <person name="Park H.-J."/>
            <person name="Ramirez L."/>
            <person name="Alfaro M."/>
            <person name="Sun H."/>
            <person name="Tritt A."/>
            <person name="Yoshinaga Y."/>
            <person name="Zwiers L.-H."/>
            <person name="Turgeon B.G."/>
            <person name="Goodwin S.B."/>
            <person name="Spatafora J.W."/>
            <person name="Crous P.W."/>
            <person name="Grigoriev I.V."/>
        </authorList>
    </citation>
    <scope>NUCLEOTIDE SEQUENCE</scope>
    <source>
        <strain evidence="6 8">CBS 781.70</strain>
    </source>
</reference>
<accession>A0A6G1G156</accession>